<evidence type="ECO:0000313" key="1">
    <source>
        <dbReference type="EMBL" id="SCC30450.1"/>
    </source>
</evidence>
<dbReference type="Proteomes" id="UP000195991">
    <property type="component" value="Unassembled WGS sequence"/>
</dbReference>
<dbReference type="EMBL" id="FMBI01000028">
    <property type="protein sequence ID" value="SCC30450.1"/>
    <property type="molecule type" value="Genomic_DNA"/>
</dbReference>
<name>A0A1C4DGU4_BACTU</name>
<accession>A0A1C4DGU4</accession>
<gene>
    <name evidence="1" type="ORF">BTT61001_02404</name>
</gene>
<evidence type="ECO:0000313" key="2">
    <source>
        <dbReference type="Proteomes" id="UP000195991"/>
    </source>
</evidence>
<proteinExistence type="predicted"/>
<protein>
    <submittedName>
        <fullName evidence="1">Uncharacterized protein</fullName>
    </submittedName>
</protein>
<dbReference type="AlphaFoldDB" id="A0A1C4DGU4"/>
<reference evidence="1 2" key="1">
    <citation type="submission" date="2016-08" db="EMBL/GenBank/DDBJ databases">
        <authorList>
            <person name="Seilhamer J.J."/>
        </authorList>
    </citation>
    <scope>NUCLEOTIDE SEQUENCE [LARGE SCALE GENOMIC DNA]</scope>
    <source>
        <strain evidence="1 2">IEBC_T61001</strain>
    </source>
</reference>
<sequence length="311" mass="37081">MYHTEFGNFDGDSWETFCQRCLKIRYKDGSYQSIPAHFGGDLGIEGYTRDGIVFQCYCPDENYDPKELYEHQRDKVTKDLKKLIKNEDELIKFIKDMKIKKWIFLTPKYHNKDIIQHCVKKREEYRGENISCLDEEFDVLVQDIEFFLKEMPLVLGASKDKLTIKAEKVSQEEIVEWEKTEIAEVKNIVRKTTATFPPNYNHNLDYKVRKLTNKRIGEYLNGSKRLRRLQIAFQDQYERFMEVIDVYESIVEDKCFYPADDNKKLFDEIAKELEAKLIEEFGDVLDSMLIIELKQYVISDWLMRCPIDFEI</sequence>
<organism evidence="1 2">
    <name type="scientific">Bacillus thuringiensis</name>
    <dbReference type="NCBI Taxonomy" id="1428"/>
    <lineage>
        <taxon>Bacteria</taxon>
        <taxon>Bacillati</taxon>
        <taxon>Bacillota</taxon>
        <taxon>Bacilli</taxon>
        <taxon>Bacillales</taxon>
        <taxon>Bacillaceae</taxon>
        <taxon>Bacillus</taxon>
        <taxon>Bacillus cereus group</taxon>
    </lineage>
</organism>
<dbReference type="RefSeq" id="WP_087986096.1">
    <property type="nucleotide sequence ID" value="NZ_FMBI01000028.1"/>
</dbReference>